<reference evidence="9 11" key="2">
    <citation type="submission" date="2018-06" db="EMBL/GenBank/DDBJ databases">
        <authorList>
            <consortium name="Pathogen Informatics"/>
            <person name="Doyle S."/>
        </authorList>
    </citation>
    <scope>NUCLEOTIDE SEQUENCE [LARGE SCALE GENOMIC DNA]</scope>
    <source>
        <strain evidence="9 11">NCTC10851</strain>
    </source>
</reference>
<evidence type="ECO:0000313" key="9">
    <source>
        <dbReference type="EMBL" id="SUU34853.1"/>
    </source>
</evidence>
<dbReference type="InParanoid" id="A0A263HF79"/>
<dbReference type="InterPro" id="IPR035926">
    <property type="entry name" value="NusB-like_sf"/>
</dbReference>
<name>A0A263HF79_9PAST</name>
<dbReference type="Gene3D" id="1.10.940.10">
    <property type="entry name" value="NusB-like"/>
    <property type="match status" value="1"/>
</dbReference>
<dbReference type="NCBIfam" id="TIGR01951">
    <property type="entry name" value="nusB"/>
    <property type="match status" value="1"/>
</dbReference>
<dbReference type="PANTHER" id="PTHR11078:SF3">
    <property type="entry name" value="ANTITERMINATION NUSB DOMAIN-CONTAINING PROTEIN"/>
    <property type="match status" value="1"/>
</dbReference>
<sequence>MGERIKKISPRRRARECAIQALYSWYVSQNSAEEVELAFFLDQEEELKGADKLYFRKLFRETVANIEAIDSTLTPFLDRDLTELDPIEKAVLRLAVYELQFEPDVPYKVVINEAIEVAKVFGAEDSHKYINGVLDKVAPSLSRK</sequence>
<dbReference type="SUPFAM" id="SSF48013">
    <property type="entry name" value="NusB-like"/>
    <property type="match status" value="1"/>
</dbReference>
<evidence type="ECO:0000256" key="5">
    <source>
        <dbReference type="ARBA" id="ARBA00023163"/>
    </source>
</evidence>
<dbReference type="OrthoDB" id="9789556at2"/>
<dbReference type="CDD" id="cd00619">
    <property type="entry name" value="Terminator_NusB"/>
    <property type="match status" value="1"/>
</dbReference>
<evidence type="ECO:0000313" key="11">
    <source>
        <dbReference type="Proteomes" id="UP000254507"/>
    </source>
</evidence>
<proteinExistence type="inferred from homology"/>
<dbReference type="FunCoup" id="A0A263HF79">
    <property type="interactions" value="342"/>
</dbReference>
<dbReference type="EMBL" id="UFSB01000001">
    <property type="protein sequence ID" value="SUU34853.1"/>
    <property type="molecule type" value="Genomic_DNA"/>
</dbReference>
<dbReference type="GO" id="GO:0031564">
    <property type="term" value="P:transcription antitermination"/>
    <property type="evidence" value="ECO:0007669"/>
    <property type="project" value="UniProtKB-KW"/>
</dbReference>
<dbReference type="InterPro" id="IPR006027">
    <property type="entry name" value="NusB_RsmB_TIM44"/>
</dbReference>
<dbReference type="InterPro" id="IPR011605">
    <property type="entry name" value="NusB_fam"/>
</dbReference>
<dbReference type="GO" id="GO:0005829">
    <property type="term" value="C:cytosol"/>
    <property type="evidence" value="ECO:0007669"/>
    <property type="project" value="TreeGrafter"/>
</dbReference>
<dbReference type="GO" id="GO:0003723">
    <property type="term" value="F:RNA binding"/>
    <property type="evidence" value="ECO:0007669"/>
    <property type="project" value="UniProtKB-UniRule"/>
</dbReference>
<dbReference type="AlphaFoldDB" id="A0A263HF79"/>
<evidence type="ECO:0000256" key="4">
    <source>
        <dbReference type="ARBA" id="ARBA00023015"/>
    </source>
</evidence>
<evidence type="ECO:0000259" key="7">
    <source>
        <dbReference type="Pfam" id="PF01029"/>
    </source>
</evidence>
<evidence type="ECO:0000256" key="6">
    <source>
        <dbReference type="HAMAP-Rule" id="MF_00073"/>
    </source>
</evidence>
<dbReference type="PANTHER" id="PTHR11078">
    <property type="entry name" value="N UTILIZATION SUBSTANCE PROTEIN B-RELATED"/>
    <property type="match status" value="1"/>
</dbReference>
<organism evidence="9 11">
    <name type="scientific">Actinobacillus seminis</name>
    <dbReference type="NCBI Taxonomy" id="722"/>
    <lineage>
        <taxon>Bacteria</taxon>
        <taxon>Pseudomonadati</taxon>
        <taxon>Pseudomonadota</taxon>
        <taxon>Gammaproteobacteria</taxon>
        <taxon>Pasteurellales</taxon>
        <taxon>Pasteurellaceae</taxon>
        <taxon>Actinobacillus</taxon>
    </lineage>
</organism>
<keyword evidence="2 6" id="KW-0889">Transcription antitermination</keyword>
<dbReference type="Proteomes" id="UP000254507">
    <property type="component" value="Unassembled WGS sequence"/>
</dbReference>
<dbReference type="RefSeq" id="WP_094945373.1">
    <property type="nucleotide sequence ID" value="NZ_NLFK01000001.1"/>
</dbReference>
<accession>A0A263HF79</accession>
<evidence type="ECO:0000313" key="8">
    <source>
        <dbReference type="EMBL" id="OZN25742.1"/>
    </source>
</evidence>
<dbReference type="HAMAP" id="MF_00073">
    <property type="entry name" value="NusB"/>
    <property type="match status" value="1"/>
</dbReference>
<keyword evidence="10" id="KW-1185">Reference proteome</keyword>
<dbReference type="Proteomes" id="UP000215738">
    <property type="component" value="Unassembled WGS sequence"/>
</dbReference>
<comment type="similarity">
    <text evidence="1 6">Belongs to the NusB family.</text>
</comment>
<keyword evidence="3 6" id="KW-0694">RNA-binding</keyword>
<protein>
    <recommendedName>
        <fullName evidence="6">Transcription antitermination protein NusB</fullName>
    </recommendedName>
    <alternativeName>
        <fullName evidence="6">Antitermination factor NusB</fullName>
    </alternativeName>
</protein>
<dbReference type="GO" id="GO:0006353">
    <property type="term" value="P:DNA-templated transcription termination"/>
    <property type="evidence" value="ECO:0007669"/>
    <property type="project" value="UniProtKB-UniRule"/>
</dbReference>
<evidence type="ECO:0000256" key="1">
    <source>
        <dbReference type="ARBA" id="ARBA00005952"/>
    </source>
</evidence>
<evidence type="ECO:0000256" key="2">
    <source>
        <dbReference type="ARBA" id="ARBA00022814"/>
    </source>
</evidence>
<feature type="domain" description="NusB/RsmB/TIM44" evidence="7">
    <location>
        <begin position="12"/>
        <end position="138"/>
    </location>
</feature>
<evidence type="ECO:0000313" key="10">
    <source>
        <dbReference type="Proteomes" id="UP000215738"/>
    </source>
</evidence>
<dbReference type="FunFam" id="1.10.940.10:FF:000001">
    <property type="entry name" value="Transcription antitermination factor NusB"/>
    <property type="match status" value="1"/>
</dbReference>
<keyword evidence="4 6" id="KW-0805">Transcription regulation</keyword>
<dbReference type="Pfam" id="PF01029">
    <property type="entry name" value="NusB"/>
    <property type="match status" value="1"/>
</dbReference>
<gene>
    <name evidence="6 9" type="primary">nusB</name>
    <name evidence="8" type="ORF">CFY87_00555</name>
    <name evidence="9" type="ORF">NCTC10851_00603</name>
</gene>
<keyword evidence="5 6" id="KW-0804">Transcription</keyword>
<comment type="function">
    <text evidence="6">Involved in transcription antitermination. Required for transcription of ribosomal RNA (rRNA) genes. Binds specifically to the boxA antiterminator sequence of the ribosomal RNA (rrn) operons.</text>
</comment>
<evidence type="ECO:0000256" key="3">
    <source>
        <dbReference type="ARBA" id="ARBA00022884"/>
    </source>
</evidence>
<dbReference type="EMBL" id="NLFK01000001">
    <property type="protein sequence ID" value="OZN25742.1"/>
    <property type="molecule type" value="Genomic_DNA"/>
</dbReference>
<reference evidence="8 10" key="1">
    <citation type="submission" date="2017-07" db="EMBL/GenBank/DDBJ databases">
        <title>Virulence factors identified in Actinobacillus seminis.</title>
        <authorList>
            <person name="Negrete-Abascal E."/>
            <person name="Vaca-Pacheco S."/>
            <person name="Montes-Garcia F."/>
            <person name="Leyto-Gil A.M."/>
            <person name="Fragoso-Garcia E."/>
            <person name="Carvente-Garcia R."/>
            <person name="Perez-Agueros S."/>
            <person name="Castelan-Sanchez H.G."/>
            <person name="Garcia-Molina A."/>
            <person name="Villamar T.E."/>
            <person name="Vazquez-Cruz C."/>
        </authorList>
    </citation>
    <scope>NUCLEOTIDE SEQUENCE [LARGE SCALE GENOMIC DNA]</scope>
    <source>
        <strain evidence="8 10">ATCC 15768</strain>
    </source>
</reference>